<evidence type="ECO:0000256" key="8">
    <source>
        <dbReference type="SAM" id="SignalP"/>
    </source>
</evidence>
<keyword evidence="8" id="KW-0732">Signal</keyword>
<evidence type="ECO:0000256" key="5">
    <source>
        <dbReference type="ARBA" id="ARBA00022734"/>
    </source>
</evidence>
<feature type="chain" id="PRO_5037180646" description="Lectin-like protein BA14k" evidence="8">
    <location>
        <begin position="28"/>
        <end position="154"/>
    </location>
</feature>
<evidence type="ECO:0000313" key="9">
    <source>
        <dbReference type="EMBL" id="KEQ07959.1"/>
    </source>
</evidence>
<sequence>MKIFGTTLTAGAMSVLMLATSVFPAGAVVMPSVQAPSVSAAFEQVQYRGHDRDDRRRFERGRDHRRGEYRGHRGSREQRRGYRRHNDGWWYPLAAFGAGAIIGGAINNQQGRPQAVSSRHVQWCADRYRTYRASDNTYVPRVGVRAYCSSPYSR</sequence>
<comment type="subcellular location">
    <subcellularLocation>
        <location evidence="1">Membrane</location>
        <topology evidence="1">Single-pass membrane protein</topology>
    </subcellularLocation>
</comment>
<gene>
    <name evidence="9" type="ORF">GV68_04070</name>
</gene>
<dbReference type="InterPro" id="IPR012413">
    <property type="entry name" value="BA14K"/>
</dbReference>
<keyword evidence="10" id="KW-1185">Reference proteome</keyword>
<keyword evidence="4" id="KW-1003">Cell membrane</keyword>
<keyword evidence="4" id="KW-0472">Membrane</keyword>
<organism evidence="9 10">
    <name type="scientific">Pseudorhizobium pelagicum</name>
    <dbReference type="NCBI Taxonomy" id="1509405"/>
    <lineage>
        <taxon>Bacteria</taxon>
        <taxon>Pseudomonadati</taxon>
        <taxon>Pseudomonadota</taxon>
        <taxon>Alphaproteobacteria</taxon>
        <taxon>Hyphomicrobiales</taxon>
        <taxon>Rhizobiaceae</taxon>
        <taxon>Rhizobium/Agrobacterium group</taxon>
        <taxon>Pseudorhizobium</taxon>
    </lineage>
</organism>
<evidence type="ECO:0000256" key="7">
    <source>
        <dbReference type="SAM" id="MobiDB-lite"/>
    </source>
</evidence>
<dbReference type="OrthoDB" id="8117189at2"/>
<reference evidence="9 10" key="1">
    <citation type="submission" date="2014-06" db="EMBL/GenBank/DDBJ databases">
        <title>Rhizobium pelagicum/R2-400B4.</title>
        <authorList>
            <person name="Kimes N.E."/>
            <person name="Lopez-Perez M."/>
        </authorList>
    </citation>
    <scope>NUCLEOTIDE SEQUENCE [LARGE SCALE GENOMIC DNA]</scope>
    <source>
        <strain evidence="9 10">R2-400B4</strain>
    </source>
</reference>
<name>A0A922P2B2_9HYPH</name>
<evidence type="ECO:0000256" key="3">
    <source>
        <dbReference type="ARBA" id="ARBA00020552"/>
    </source>
</evidence>
<dbReference type="AlphaFoldDB" id="A0A922P2B2"/>
<dbReference type="GO" id="GO:0016020">
    <property type="term" value="C:membrane"/>
    <property type="evidence" value="ECO:0007669"/>
    <property type="project" value="UniProtKB-SubCell"/>
</dbReference>
<feature type="signal peptide" evidence="8">
    <location>
        <begin position="1"/>
        <end position="27"/>
    </location>
</feature>
<accession>A0A922P2B2</accession>
<dbReference type="Proteomes" id="UP000052167">
    <property type="component" value="Unassembled WGS sequence"/>
</dbReference>
<proteinExistence type="inferred from homology"/>
<evidence type="ECO:0000256" key="6">
    <source>
        <dbReference type="ARBA" id="ARBA00025321"/>
    </source>
</evidence>
<evidence type="ECO:0000256" key="1">
    <source>
        <dbReference type="ARBA" id="ARBA00004167"/>
    </source>
</evidence>
<comment type="similarity">
    <text evidence="2">Belongs to the BA14k family.</text>
</comment>
<evidence type="ECO:0000256" key="2">
    <source>
        <dbReference type="ARBA" id="ARBA00010270"/>
    </source>
</evidence>
<evidence type="ECO:0000256" key="4">
    <source>
        <dbReference type="ARBA" id="ARBA00022475"/>
    </source>
</evidence>
<dbReference type="GO" id="GO:0030246">
    <property type="term" value="F:carbohydrate binding"/>
    <property type="evidence" value="ECO:0007669"/>
    <property type="project" value="UniProtKB-KW"/>
</dbReference>
<comment type="function">
    <text evidence="6">Has immunoglobulin-binding and hemagglutination properties, and can bind to mannose. Essential for virulence. May be involved in LPS biosynthesis or polysaccharide transport.</text>
</comment>
<dbReference type="Pfam" id="PF07886">
    <property type="entry name" value="BA14K"/>
    <property type="match status" value="1"/>
</dbReference>
<dbReference type="EMBL" id="JOKJ01000011">
    <property type="protein sequence ID" value="KEQ07959.1"/>
    <property type="molecule type" value="Genomic_DNA"/>
</dbReference>
<keyword evidence="5" id="KW-0430">Lectin</keyword>
<dbReference type="RefSeq" id="WP_037166735.1">
    <property type="nucleotide sequence ID" value="NZ_CAJXID010000010.1"/>
</dbReference>
<comment type="caution">
    <text evidence="9">The sequence shown here is derived from an EMBL/GenBank/DDBJ whole genome shotgun (WGS) entry which is preliminary data.</text>
</comment>
<feature type="region of interest" description="Disordered" evidence="7">
    <location>
        <begin position="49"/>
        <end position="81"/>
    </location>
</feature>
<protein>
    <recommendedName>
        <fullName evidence="3">Lectin-like protein BA14k</fullName>
    </recommendedName>
</protein>
<evidence type="ECO:0000313" key="10">
    <source>
        <dbReference type="Proteomes" id="UP000052167"/>
    </source>
</evidence>